<gene>
    <name evidence="9" type="primary">lspA</name>
    <name evidence="11" type="ORF">H3H45_16570</name>
</gene>
<dbReference type="PRINTS" id="PR00781">
    <property type="entry name" value="LIPOSIGPTASE"/>
</dbReference>
<organism evidence="11 12">
    <name type="scientific">Aquipseudomonas guryensis</name>
    <dbReference type="NCBI Taxonomy" id="2759165"/>
    <lineage>
        <taxon>Bacteria</taxon>
        <taxon>Pseudomonadati</taxon>
        <taxon>Pseudomonadota</taxon>
        <taxon>Gammaproteobacteria</taxon>
        <taxon>Pseudomonadales</taxon>
        <taxon>Pseudomonadaceae</taxon>
        <taxon>Aquipseudomonas</taxon>
    </lineage>
</organism>
<dbReference type="EMBL" id="JACJFN010000004">
    <property type="protein sequence ID" value="MBB1520862.1"/>
    <property type="molecule type" value="Genomic_DNA"/>
</dbReference>
<evidence type="ECO:0000256" key="6">
    <source>
        <dbReference type="ARBA" id="ARBA00022801"/>
    </source>
</evidence>
<protein>
    <recommendedName>
        <fullName evidence="9">Lipoprotein signal peptidase</fullName>
        <ecNumber evidence="9">3.4.23.36</ecNumber>
    </recommendedName>
    <alternativeName>
        <fullName evidence="9">Prolipoprotein signal peptidase</fullName>
    </alternativeName>
    <alternativeName>
        <fullName evidence="9">Signal peptidase II</fullName>
        <shortName evidence="9">SPase II</shortName>
    </alternativeName>
</protein>
<keyword evidence="6 9" id="KW-0378">Hydrolase</keyword>
<dbReference type="GO" id="GO:0005886">
    <property type="term" value="C:plasma membrane"/>
    <property type="evidence" value="ECO:0007669"/>
    <property type="project" value="UniProtKB-SubCell"/>
</dbReference>
<comment type="pathway">
    <text evidence="9">Protein modification; lipoprotein biosynthesis (signal peptide cleavage).</text>
</comment>
<dbReference type="GO" id="GO:0006508">
    <property type="term" value="P:proteolysis"/>
    <property type="evidence" value="ECO:0007669"/>
    <property type="project" value="UniProtKB-KW"/>
</dbReference>
<feature type="transmembrane region" description="Helical" evidence="9">
    <location>
        <begin position="94"/>
        <end position="112"/>
    </location>
</feature>
<dbReference type="PANTHER" id="PTHR33695:SF1">
    <property type="entry name" value="LIPOPROTEIN SIGNAL PEPTIDASE"/>
    <property type="match status" value="1"/>
</dbReference>
<dbReference type="NCBIfam" id="TIGR00077">
    <property type="entry name" value="lspA"/>
    <property type="match status" value="1"/>
</dbReference>
<keyword evidence="5 9" id="KW-0064">Aspartyl protease</keyword>
<name>A0A7W4DDY1_9GAMM</name>
<comment type="function">
    <text evidence="9">This protein specifically catalyzes the removal of signal peptides from prolipoproteins.</text>
</comment>
<comment type="similarity">
    <text evidence="1 9 10">Belongs to the peptidase A8 family.</text>
</comment>
<evidence type="ECO:0000256" key="7">
    <source>
        <dbReference type="ARBA" id="ARBA00022989"/>
    </source>
</evidence>
<dbReference type="GO" id="GO:0004190">
    <property type="term" value="F:aspartic-type endopeptidase activity"/>
    <property type="evidence" value="ECO:0007669"/>
    <property type="project" value="UniProtKB-UniRule"/>
</dbReference>
<keyword evidence="8 9" id="KW-0472">Membrane</keyword>
<keyword evidence="2 9" id="KW-1003">Cell membrane</keyword>
<evidence type="ECO:0000256" key="9">
    <source>
        <dbReference type="HAMAP-Rule" id="MF_00161"/>
    </source>
</evidence>
<evidence type="ECO:0000256" key="10">
    <source>
        <dbReference type="RuleBase" id="RU004181"/>
    </source>
</evidence>
<evidence type="ECO:0000256" key="5">
    <source>
        <dbReference type="ARBA" id="ARBA00022750"/>
    </source>
</evidence>
<feature type="active site" evidence="9">
    <location>
        <position position="140"/>
    </location>
</feature>
<evidence type="ECO:0000256" key="1">
    <source>
        <dbReference type="ARBA" id="ARBA00006139"/>
    </source>
</evidence>
<comment type="catalytic activity">
    <reaction evidence="9">
        <text>Release of signal peptides from bacterial membrane prolipoproteins. Hydrolyzes -Xaa-Yaa-Zaa-|-(S,diacylglyceryl)Cys-, in which Xaa is hydrophobic (preferably Leu), and Yaa (Ala or Ser) and Zaa (Gly or Ala) have small, neutral side chains.</text>
        <dbReference type="EC" id="3.4.23.36"/>
    </reaction>
</comment>
<evidence type="ECO:0000313" key="11">
    <source>
        <dbReference type="EMBL" id="MBB1520862.1"/>
    </source>
</evidence>
<comment type="caution">
    <text evidence="9">Lacks conserved residue(s) required for the propagation of feature annotation.</text>
</comment>
<dbReference type="InterPro" id="IPR001872">
    <property type="entry name" value="Peptidase_A8"/>
</dbReference>
<dbReference type="PANTHER" id="PTHR33695">
    <property type="entry name" value="LIPOPROTEIN SIGNAL PEPTIDASE"/>
    <property type="match status" value="1"/>
</dbReference>
<keyword evidence="11" id="KW-0449">Lipoprotein</keyword>
<dbReference type="AlphaFoldDB" id="A0A7W4DDY1"/>
<comment type="subcellular location">
    <subcellularLocation>
        <location evidence="9">Cell membrane</location>
        <topology evidence="9">Multi-pass membrane protein</topology>
    </subcellularLocation>
</comment>
<keyword evidence="3 9" id="KW-0645">Protease</keyword>
<evidence type="ECO:0000313" key="12">
    <source>
        <dbReference type="Proteomes" id="UP000581189"/>
    </source>
</evidence>
<dbReference type="EC" id="3.4.23.36" evidence="9"/>
<sequence length="164" mass="17545">MVSTRWVKAGLLAVSLLIIIIDQWTKQAAEMSLSFGQVVAVFPSFNFQLSYNTGAAFGMLGDAGGWQRILFSLIAVAIIASIVFWIIRQHKERVITSLGLAVILGGAAGNLIDRVAYGHVIDFVLLSWEGNSFPNFNIADVAINLGALMVLIGAGGRPKPIAVC</sequence>
<feature type="transmembrane region" description="Helical" evidence="9">
    <location>
        <begin position="132"/>
        <end position="152"/>
    </location>
</feature>
<dbReference type="Proteomes" id="UP000581189">
    <property type="component" value="Unassembled WGS sequence"/>
</dbReference>
<keyword evidence="12" id="KW-1185">Reference proteome</keyword>
<reference evidence="11 12" key="1">
    <citation type="submission" date="2020-08" db="EMBL/GenBank/DDBJ databases">
        <authorList>
            <person name="Kim C.M."/>
        </authorList>
    </citation>
    <scope>NUCLEOTIDE SEQUENCE [LARGE SCALE GENOMIC DNA]</scope>
    <source>
        <strain evidence="11 12">SR9</strain>
    </source>
</reference>
<feature type="transmembrane region" description="Helical" evidence="9">
    <location>
        <begin position="69"/>
        <end position="87"/>
    </location>
</feature>
<dbReference type="Pfam" id="PF01252">
    <property type="entry name" value="Peptidase_A8"/>
    <property type="match status" value="1"/>
</dbReference>
<evidence type="ECO:0000256" key="8">
    <source>
        <dbReference type="ARBA" id="ARBA00023136"/>
    </source>
</evidence>
<proteinExistence type="inferred from homology"/>
<feature type="active site" evidence="9">
    <location>
        <position position="122"/>
    </location>
</feature>
<accession>A0A7W4DDY1</accession>
<evidence type="ECO:0000256" key="2">
    <source>
        <dbReference type="ARBA" id="ARBA00022475"/>
    </source>
</evidence>
<dbReference type="UniPathway" id="UPA00665"/>
<evidence type="ECO:0000256" key="3">
    <source>
        <dbReference type="ARBA" id="ARBA00022670"/>
    </source>
</evidence>
<dbReference type="HAMAP" id="MF_00161">
    <property type="entry name" value="LspA"/>
    <property type="match status" value="1"/>
</dbReference>
<keyword evidence="4 9" id="KW-0812">Transmembrane</keyword>
<evidence type="ECO:0000256" key="4">
    <source>
        <dbReference type="ARBA" id="ARBA00022692"/>
    </source>
</evidence>
<keyword evidence="7 9" id="KW-1133">Transmembrane helix</keyword>
<comment type="caution">
    <text evidence="11">The sequence shown here is derived from an EMBL/GenBank/DDBJ whole genome shotgun (WGS) entry which is preliminary data.</text>
</comment>